<dbReference type="AlphaFoldDB" id="A0A1E5L0M7"/>
<reference evidence="3 4" key="1">
    <citation type="submission" date="2016-09" db="EMBL/GenBank/DDBJ databases">
        <authorList>
            <person name="Capua I."/>
            <person name="De Benedictis P."/>
            <person name="Joannis T."/>
            <person name="Lombin L.H."/>
            <person name="Cattoli G."/>
        </authorList>
    </citation>
    <scope>NUCLEOTIDE SEQUENCE [LARGE SCALE GENOMIC DNA]</scope>
    <source>
        <strain evidence="3 4">LMG 25899</strain>
    </source>
</reference>
<evidence type="ECO:0000256" key="1">
    <source>
        <dbReference type="SAM" id="Phobius"/>
    </source>
</evidence>
<organism evidence="3 4">
    <name type="scientific">Enterococcus rivorum</name>
    <dbReference type="NCBI Taxonomy" id="762845"/>
    <lineage>
        <taxon>Bacteria</taxon>
        <taxon>Bacillati</taxon>
        <taxon>Bacillota</taxon>
        <taxon>Bacilli</taxon>
        <taxon>Lactobacillales</taxon>
        <taxon>Enterococcaceae</taxon>
        <taxon>Enterococcus</taxon>
    </lineage>
</organism>
<dbReference type="InterPro" id="IPR032364">
    <property type="entry name" value="GramPos_pilinD1_N"/>
</dbReference>
<accession>A0A1E5L0M7</accession>
<dbReference type="OrthoDB" id="3263741at2"/>
<dbReference type="Pfam" id="PF16555">
    <property type="entry name" value="GramPos_pilinD1"/>
    <property type="match status" value="1"/>
</dbReference>
<protein>
    <recommendedName>
        <fullName evidence="2">Gram-positive pilin subunit D1 N-terminal domain-containing protein</fullName>
    </recommendedName>
</protein>
<keyword evidence="1" id="KW-1133">Transmembrane helix</keyword>
<gene>
    <name evidence="3" type="ORF">BCR26_08340</name>
</gene>
<proteinExistence type="predicted"/>
<evidence type="ECO:0000259" key="2">
    <source>
        <dbReference type="Pfam" id="PF16555"/>
    </source>
</evidence>
<name>A0A1E5L0M7_9ENTE</name>
<sequence length="252" mass="28093">MKNKNKLLVALFFTILSAIFFVKSSVVAETSSGDSTLGIVIHRLVVKSDQVVIQNDGKEIDSMKLKELSGLNGVTFSVYELTEQLDSLIKEGMTIEQAQLQLIRKKYSLNTLVPIRSIVTDTVDGEDGIARVALPTLVNKKQAFLIIETATTDKVALKSDPIVLVTPVYNQHGELMSTVHIYPKSRIEETPKEPLEPKKNVVPIDEKKPRFLPSTGEMFQSKLFLIGVVLLVLSGLLYYIVNRKIKKRVAIK</sequence>
<feature type="transmembrane region" description="Helical" evidence="1">
    <location>
        <begin position="223"/>
        <end position="241"/>
    </location>
</feature>
<dbReference type="RefSeq" id="WP_069697351.1">
    <property type="nucleotide sequence ID" value="NZ_JAGGMA010000008.1"/>
</dbReference>
<keyword evidence="1" id="KW-0812">Transmembrane</keyword>
<keyword evidence="4" id="KW-1185">Reference proteome</keyword>
<dbReference type="NCBIfam" id="TIGR01167">
    <property type="entry name" value="LPXTG_anchor"/>
    <property type="match status" value="1"/>
</dbReference>
<dbReference type="Proteomes" id="UP000095256">
    <property type="component" value="Unassembled WGS sequence"/>
</dbReference>
<feature type="domain" description="Gram-positive pilin subunit D1 N-terminal" evidence="2">
    <location>
        <begin position="37"/>
        <end position="184"/>
    </location>
</feature>
<dbReference type="Gene3D" id="2.60.40.10">
    <property type="entry name" value="Immunoglobulins"/>
    <property type="match status" value="1"/>
</dbReference>
<dbReference type="InterPro" id="IPR013783">
    <property type="entry name" value="Ig-like_fold"/>
</dbReference>
<dbReference type="STRING" id="762845.BCR26_08340"/>
<comment type="caution">
    <text evidence="3">The sequence shown here is derived from an EMBL/GenBank/DDBJ whole genome shotgun (WGS) entry which is preliminary data.</text>
</comment>
<keyword evidence="1" id="KW-0472">Membrane</keyword>
<dbReference type="EMBL" id="MIEK01000004">
    <property type="protein sequence ID" value="OEH83667.1"/>
    <property type="molecule type" value="Genomic_DNA"/>
</dbReference>
<evidence type="ECO:0000313" key="4">
    <source>
        <dbReference type="Proteomes" id="UP000095256"/>
    </source>
</evidence>
<evidence type="ECO:0000313" key="3">
    <source>
        <dbReference type="EMBL" id="OEH83667.1"/>
    </source>
</evidence>